<name>A0A1H2STE0_9GAMM</name>
<dbReference type="AlphaFoldDB" id="A0A1H2STE0"/>
<keyword evidence="6" id="KW-1185">Reference proteome</keyword>
<gene>
    <name evidence="5" type="ORF">SAMN04487960_102229</name>
</gene>
<dbReference type="InterPro" id="IPR004843">
    <property type="entry name" value="Calcineurin-like_PHP"/>
</dbReference>
<evidence type="ECO:0000259" key="2">
    <source>
        <dbReference type="Pfam" id="PF00149"/>
    </source>
</evidence>
<proteinExistence type="predicted"/>
<feature type="domain" description="Calcineurin-like phosphoesterase" evidence="2">
    <location>
        <begin position="253"/>
        <end position="440"/>
    </location>
</feature>
<dbReference type="STRING" id="488533.SAMN04487960_102229"/>
<feature type="domain" description="BACON" evidence="4">
    <location>
        <begin position="558"/>
        <end position="630"/>
    </location>
</feature>
<dbReference type="Pfam" id="PF16656">
    <property type="entry name" value="Pur_ac_phosph_N"/>
    <property type="match status" value="1"/>
</dbReference>
<dbReference type="InterPro" id="IPR015914">
    <property type="entry name" value="PAPs_N"/>
</dbReference>
<evidence type="ECO:0000259" key="4">
    <source>
        <dbReference type="Pfam" id="PF19190"/>
    </source>
</evidence>
<dbReference type="GO" id="GO:0003993">
    <property type="term" value="F:acid phosphatase activity"/>
    <property type="evidence" value="ECO:0007669"/>
    <property type="project" value="InterPro"/>
</dbReference>
<dbReference type="InterPro" id="IPR013783">
    <property type="entry name" value="Ig-like_fold"/>
</dbReference>
<accession>A0A1H2STE0</accession>
<dbReference type="Gene3D" id="2.60.40.10">
    <property type="entry name" value="Immunoglobulins"/>
    <property type="match status" value="1"/>
</dbReference>
<dbReference type="InterPro" id="IPR008963">
    <property type="entry name" value="Purple_acid_Pase-like_N"/>
</dbReference>
<dbReference type="Pfam" id="PF19190">
    <property type="entry name" value="BACON_2"/>
    <property type="match status" value="2"/>
</dbReference>
<dbReference type="SUPFAM" id="SSF49363">
    <property type="entry name" value="Purple acid phosphatase, N-terminal domain"/>
    <property type="match status" value="1"/>
</dbReference>
<evidence type="ECO:0000313" key="6">
    <source>
        <dbReference type="Proteomes" id="UP000199675"/>
    </source>
</evidence>
<dbReference type="Proteomes" id="UP000199675">
    <property type="component" value="Unassembled WGS sequence"/>
</dbReference>
<feature type="domain" description="BACON" evidence="4">
    <location>
        <begin position="800"/>
        <end position="846"/>
    </location>
</feature>
<keyword evidence="1" id="KW-0732">Signal</keyword>
<dbReference type="InterPro" id="IPR024361">
    <property type="entry name" value="BACON"/>
</dbReference>
<dbReference type="GO" id="GO:0046872">
    <property type="term" value="F:metal ion binding"/>
    <property type="evidence" value="ECO:0007669"/>
    <property type="project" value="InterPro"/>
</dbReference>
<dbReference type="PANTHER" id="PTHR45867">
    <property type="entry name" value="PURPLE ACID PHOSPHATASE"/>
    <property type="match status" value="1"/>
</dbReference>
<dbReference type="Gene3D" id="2.60.40.380">
    <property type="entry name" value="Purple acid phosphatase-like, N-terminal"/>
    <property type="match status" value="1"/>
</dbReference>
<evidence type="ECO:0000259" key="3">
    <source>
        <dbReference type="Pfam" id="PF16656"/>
    </source>
</evidence>
<dbReference type="CDD" id="cd00063">
    <property type="entry name" value="FN3"/>
    <property type="match status" value="1"/>
</dbReference>
<dbReference type="EMBL" id="FNNE01000002">
    <property type="protein sequence ID" value="SDW34797.1"/>
    <property type="molecule type" value="Genomic_DNA"/>
</dbReference>
<dbReference type="InterPro" id="IPR029052">
    <property type="entry name" value="Metallo-depent_PP-like"/>
</dbReference>
<protein>
    <submittedName>
        <fullName evidence="5">Calcineurin-like phosphoesterase</fullName>
    </submittedName>
</protein>
<dbReference type="Pfam" id="PF00149">
    <property type="entry name" value="Metallophos"/>
    <property type="match status" value="1"/>
</dbReference>
<evidence type="ECO:0000256" key="1">
    <source>
        <dbReference type="ARBA" id="ARBA00022729"/>
    </source>
</evidence>
<sequence>MMPALSVVPARTFIHCLFHLMLLLALVAGGTGLSAAQLLVSTTADRSNPVTLEAAPVEGVIYIFVGAAPDADQVRFYVDGSLVQTENTIPWDFAGTTPEDLAAPFDTRTIADGQYQVSATVFSSTGSETLSAALHVANEPPPESGGDARQLHLGWESDPATSLSVTWFGGASLFTPQLRYRLSGDSNWQSLSGEVRTEADAGRYLIAHMTGLLPATAYEFQVTLGTDVWSRTYRGRTQPAKGPANLSAVYVADTGLIGRDDGLTTGTAAVITEIAMLEPGLVLLGGDYVYFDTDKRFGTLERSIGVWFEQMAPVAETAPMMPTWGNHEVRLQETVETWLPFFATPDGWNNRRMYSFDVGDVHFVSVYGFHESQQMTQDAIDWLAADLEQASQAGQRWLVPYFHAAPFSEGTNHPSALTLRQQLGPLFEAAGVKVVLTSHDQSYERTFPLTGVPSSISSTSSNNHCYSQADGVSWLKVSPGGKLSNISRDFSPWRSPEAPYWTAARDNTRHHFAHLIVTADGELTVDIYGVAGDAYDAGVPVRRSDRVRYTSLGCAPELRAEPGQLTFALDPQGSDSQEVLITSTGNAVAFELSQLPDWLSVSPLSGVTPATVTFTANAQNQPLGSQRAVLEISEGAANAAWLPVDLTVGAASYGLWLADNPQRLSPQPLDDQVLQGDVYVFTQPDDSVARVRFYLDDPGASGSALKTENVAPFDLGGTSGDDTALPFDTLSLADGRHSLTARLDLDSGGQILVTSEVQVQNQAARLALSAGTVSMTVNSPDSYAETTVLAEMTDGQTPGYSSESDSGWLTVSPGSGQLPQSLVLAANTQGLTPGSYQGLATVTAATGEQDSVVVNLAFDVAQQYRIEVSDFPDRRDPGELNGAALSAGNVYVFVPDSADIRKVEFFLDDPGFDGSPIKVENRAPWDFAGTETKPPRDAIGYDLSGLSGDHVISARLRLADGEVAVHAAFTVVP</sequence>
<reference evidence="5 6" key="1">
    <citation type="submission" date="2016-10" db="EMBL/GenBank/DDBJ databases">
        <authorList>
            <person name="de Groot N.N."/>
        </authorList>
    </citation>
    <scope>NUCLEOTIDE SEQUENCE [LARGE SCALE GENOMIC DNA]</scope>
    <source>
        <strain evidence="5 6">CGMCC 1.7059</strain>
    </source>
</reference>
<dbReference type="InterPro" id="IPR003961">
    <property type="entry name" value="FN3_dom"/>
</dbReference>
<dbReference type="OrthoDB" id="9804511at2"/>
<feature type="domain" description="Purple acid phosphatase N-terminal" evidence="3">
    <location>
        <begin position="149"/>
        <end position="237"/>
    </location>
</feature>
<dbReference type="SUPFAM" id="SSF56300">
    <property type="entry name" value="Metallo-dependent phosphatases"/>
    <property type="match status" value="1"/>
</dbReference>
<organism evidence="5 6">
    <name type="scientific">Marinobacter mobilis</name>
    <dbReference type="NCBI Taxonomy" id="488533"/>
    <lineage>
        <taxon>Bacteria</taxon>
        <taxon>Pseudomonadati</taxon>
        <taxon>Pseudomonadota</taxon>
        <taxon>Gammaproteobacteria</taxon>
        <taxon>Pseudomonadales</taxon>
        <taxon>Marinobacteraceae</taxon>
        <taxon>Marinobacter</taxon>
    </lineage>
</organism>
<dbReference type="RefSeq" id="WP_091811589.1">
    <property type="nucleotide sequence ID" value="NZ_FNNE01000002.1"/>
</dbReference>
<evidence type="ECO:0000313" key="5">
    <source>
        <dbReference type="EMBL" id="SDW34797.1"/>
    </source>
</evidence>
<dbReference type="Gene3D" id="3.60.21.10">
    <property type="match status" value="1"/>
</dbReference>
<dbReference type="PANTHER" id="PTHR45867:SF3">
    <property type="entry name" value="ACID PHOSPHATASE TYPE 7"/>
    <property type="match status" value="1"/>
</dbReference>